<feature type="domain" description="SusD-like N-terminal" evidence="8">
    <location>
        <begin position="80"/>
        <end position="215"/>
    </location>
</feature>
<evidence type="ECO:0000256" key="2">
    <source>
        <dbReference type="ARBA" id="ARBA00006275"/>
    </source>
</evidence>
<dbReference type="Pfam" id="PF14322">
    <property type="entry name" value="SusD-like_3"/>
    <property type="match status" value="1"/>
</dbReference>
<protein>
    <submittedName>
        <fullName evidence="9">RagB/SusD family nutrient uptake outer membrane protein</fullName>
    </submittedName>
</protein>
<comment type="similarity">
    <text evidence="2">Belongs to the SusD family.</text>
</comment>
<dbReference type="SUPFAM" id="SSF48452">
    <property type="entry name" value="TPR-like"/>
    <property type="match status" value="1"/>
</dbReference>
<evidence type="ECO:0000256" key="4">
    <source>
        <dbReference type="ARBA" id="ARBA00023136"/>
    </source>
</evidence>
<reference evidence="9 10" key="1">
    <citation type="submission" date="2020-08" db="EMBL/GenBank/DDBJ databases">
        <title>Sphingobacterium sp. DN00404 isolated from aquaculture water.</title>
        <authorList>
            <person name="Zhang M."/>
        </authorList>
    </citation>
    <scope>NUCLEOTIDE SEQUENCE [LARGE SCALE GENOMIC DNA]</scope>
    <source>
        <strain evidence="9 10">KCTC 42746</strain>
    </source>
</reference>
<dbReference type="InterPro" id="IPR011990">
    <property type="entry name" value="TPR-like_helical_dom_sf"/>
</dbReference>
<keyword evidence="5" id="KW-0998">Cell outer membrane</keyword>
<dbReference type="InterPro" id="IPR012944">
    <property type="entry name" value="SusD_RagB_dom"/>
</dbReference>
<gene>
    <name evidence="9" type="ORF">H8B21_14635</name>
</gene>
<feature type="chain" id="PRO_5045833022" evidence="6">
    <location>
        <begin position="21"/>
        <end position="480"/>
    </location>
</feature>
<keyword evidence="4" id="KW-0472">Membrane</keyword>
<evidence type="ECO:0000259" key="7">
    <source>
        <dbReference type="Pfam" id="PF07980"/>
    </source>
</evidence>
<dbReference type="Proteomes" id="UP000651112">
    <property type="component" value="Unassembled WGS sequence"/>
</dbReference>
<dbReference type="InterPro" id="IPR033985">
    <property type="entry name" value="SusD-like_N"/>
</dbReference>
<feature type="domain" description="RagB/SusD" evidence="7">
    <location>
        <begin position="327"/>
        <end position="438"/>
    </location>
</feature>
<evidence type="ECO:0000256" key="5">
    <source>
        <dbReference type="ARBA" id="ARBA00023237"/>
    </source>
</evidence>
<evidence type="ECO:0000256" key="6">
    <source>
        <dbReference type="SAM" id="SignalP"/>
    </source>
</evidence>
<evidence type="ECO:0000256" key="3">
    <source>
        <dbReference type="ARBA" id="ARBA00022729"/>
    </source>
</evidence>
<dbReference type="RefSeq" id="WP_190314498.1">
    <property type="nucleotide sequence ID" value="NZ_JACNYL010000003.1"/>
</dbReference>
<keyword evidence="10" id="KW-1185">Reference proteome</keyword>
<proteinExistence type="inferred from homology"/>
<dbReference type="EMBL" id="JACNYL010000003">
    <property type="protein sequence ID" value="MBD1422810.1"/>
    <property type="molecule type" value="Genomic_DNA"/>
</dbReference>
<dbReference type="Pfam" id="PF07980">
    <property type="entry name" value="SusD_RagB"/>
    <property type="match status" value="1"/>
</dbReference>
<evidence type="ECO:0000256" key="1">
    <source>
        <dbReference type="ARBA" id="ARBA00004442"/>
    </source>
</evidence>
<organism evidence="9 10">
    <name type="scientific">Sphingobacterium chuzhouense</name>
    <dbReference type="NCBI Taxonomy" id="1742264"/>
    <lineage>
        <taxon>Bacteria</taxon>
        <taxon>Pseudomonadati</taxon>
        <taxon>Bacteroidota</taxon>
        <taxon>Sphingobacteriia</taxon>
        <taxon>Sphingobacteriales</taxon>
        <taxon>Sphingobacteriaceae</taxon>
        <taxon>Sphingobacterium</taxon>
    </lineage>
</organism>
<sequence>MKKYMYIIMACLLFNTSCNILDLEPETSWTGSNIPTEEGHLNGILYGGYERLRSALSTGFLIYGELRAEAFYNNAFQINIDKAINNTLDYDMSYASWQSFYEVIKQANVVLRYAPELVQTGAITEANADHLMGQAYTLRAFAYFYIIRIWGEAPLIIKPFLSDEDLEDYGRAPLSEMYEQIHQDLTEGASLIPASNTERTILTRAAVHAIEAHVYAWEHNYEQAIISIDKVLANTNYSLASLYNPSWNPGAGDFTAQVQASDYAAIFNGGRHKESIFELAFNLADGDNTRFLTSYFSGTNPIIRVRSEFGDTFDSNDWRGIVSNEWSSTGTYKAIKYIIGFSADVDTRNIVLLRLSDLYLLKAESIMALEDTDDSRNEAMGLVNTIRHRAGGETFEIPASDYLDRNLYSQDDLIDLILEERKFELCYEGYRWFDLVRTGRAIDVLRERRELELDPRALIWPIHIDEIRRGSLIEQNEYYR</sequence>
<evidence type="ECO:0000313" key="9">
    <source>
        <dbReference type="EMBL" id="MBD1422810.1"/>
    </source>
</evidence>
<comment type="subcellular location">
    <subcellularLocation>
        <location evidence="1">Cell outer membrane</location>
    </subcellularLocation>
</comment>
<evidence type="ECO:0000313" key="10">
    <source>
        <dbReference type="Proteomes" id="UP000651112"/>
    </source>
</evidence>
<comment type="caution">
    <text evidence="9">The sequence shown here is derived from an EMBL/GenBank/DDBJ whole genome shotgun (WGS) entry which is preliminary data.</text>
</comment>
<feature type="signal peptide" evidence="6">
    <location>
        <begin position="1"/>
        <end position="20"/>
    </location>
</feature>
<evidence type="ECO:0000259" key="8">
    <source>
        <dbReference type="Pfam" id="PF14322"/>
    </source>
</evidence>
<dbReference type="Gene3D" id="1.25.40.390">
    <property type="match status" value="1"/>
</dbReference>
<name>A0ABR7XUS7_9SPHI</name>
<accession>A0ABR7XUS7</accession>
<keyword evidence="3 6" id="KW-0732">Signal</keyword>